<dbReference type="Proteomes" id="UP000077521">
    <property type="component" value="Unassembled WGS sequence"/>
</dbReference>
<name>A0A177TJL6_9BASI</name>
<evidence type="ECO:0000313" key="2">
    <source>
        <dbReference type="Proteomes" id="UP000077521"/>
    </source>
</evidence>
<evidence type="ECO:0000313" key="1">
    <source>
        <dbReference type="EMBL" id="KAE8236899.1"/>
    </source>
</evidence>
<dbReference type="EMBL" id="LWDF02002013">
    <property type="protein sequence ID" value="KAE8236899.1"/>
    <property type="molecule type" value="Genomic_DNA"/>
</dbReference>
<dbReference type="GO" id="GO:0008270">
    <property type="term" value="F:zinc ion binding"/>
    <property type="evidence" value="ECO:0007669"/>
    <property type="project" value="InterPro"/>
</dbReference>
<reference evidence="1" key="2">
    <citation type="journal article" date="2019" name="IMA Fungus">
        <title>Genome sequencing and comparison of five Tilletia species to identify candidate genes for the detection of regulated species infecting wheat.</title>
        <authorList>
            <person name="Nguyen H.D.T."/>
            <person name="Sultana T."/>
            <person name="Kesanakurti P."/>
            <person name="Hambleton S."/>
        </authorList>
    </citation>
    <scope>NUCLEOTIDE SEQUENCE</scope>
    <source>
        <strain evidence="1">DAOMC 236416</strain>
    </source>
</reference>
<sequence>MPLEPPPEDVFETKARALKFAQDWARAEGYAVTTRSSAKKGTFIYLRCDRGGVLRNTRKISDEDRRRNTASHRVGCIFDLRIAAKSDGWHLTVKCGDHSGHSPSESSLSHAIQRRFDALTTEHVLDLARTGSRTRQIVAHLHERNPPVLVTSRDVANLISKFRRQVLEGRPPAEALVDWLREQAWPFEAKTIAVDESTNRLDGLLFAHPRGLELLSRFPSVIVVDATYSTNQNRLPLLHFVGFTSTNRSFTAALAFLPNETTMTYEWALSALKRLAPGWTPDVMVTDEDAALSAAIRNQMSPSLAIILCQWHIRQNMQKHARKHLLDQDQYELMMSDFDEIRDARTVDQLNDARDAFLEHWQHSYPQLCDYLDEKLSAEHLWVAAYINRHPHMGTKVTSRAEGAHATLKNWLHSRHGNLFTVTQALKNHFIVQQNQILSDLENDRAKIPVTILGDPFYVQVARTASRYALNLIKQQDEMSRRPSNVLADNELPEIITCSCIITITLGLPCMHQLAKLRAIGKSIPLNWIHPQWRTASDLPHVQVARLLDPLLPQQRKNLARVTSSGRMMTGNEIAEQNFQRKVRRCKNCHQAGHNSSKCPLPCGRCKGDHQLGQCPL</sequence>
<dbReference type="PROSITE" id="PS50966">
    <property type="entry name" value="ZF_SWIM"/>
    <property type="match status" value="1"/>
</dbReference>
<accession>A0A177TJL6</accession>
<comment type="caution">
    <text evidence="1">The sequence shown here is derived from an EMBL/GenBank/DDBJ whole genome shotgun (WGS) entry which is preliminary data.</text>
</comment>
<keyword evidence="2" id="KW-1185">Reference proteome</keyword>
<dbReference type="InterPro" id="IPR007527">
    <property type="entry name" value="Znf_SWIM"/>
</dbReference>
<dbReference type="PROSITE" id="PS50158">
    <property type="entry name" value="ZF_CCHC"/>
    <property type="match status" value="1"/>
</dbReference>
<dbReference type="Pfam" id="PF10551">
    <property type="entry name" value="MULE"/>
    <property type="match status" value="1"/>
</dbReference>
<dbReference type="PANTHER" id="PTHR47718">
    <property type="entry name" value="OS01G0519700 PROTEIN"/>
    <property type="match status" value="1"/>
</dbReference>
<organism evidence="1 2">
    <name type="scientific">Tilletia indica</name>
    <dbReference type="NCBI Taxonomy" id="43049"/>
    <lineage>
        <taxon>Eukaryota</taxon>
        <taxon>Fungi</taxon>
        <taxon>Dikarya</taxon>
        <taxon>Basidiomycota</taxon>
        <taxon>Ustilaginomycotina</taxon>
        <taxon>Exobasidiomycetes</taxon>
        <taxon>Tilletiales</taxon>
        <taxon>Tilletiaceae</taxon>
        <taxon>Tilletia</taxon>
    </lineage>
</organism>
<reference evidence="1" key="1">
    <citation type="submission" date="2016-04" db="EMBL/GenBank/DDBJ databases">
        <authorList>
            <person name="Nguyen H.D."/>
            <person name="Samba Siva P."/>
            <person name="Cullis J."/>
            <person name="Levesque C.A."/>
            <person name="Hambleton S."/>
        </authorList>
    </citation>
    <scope>NUCLEOTIDE SEQUENCE</scope>
    <source>
        <strain evidence="1">DAOMC 236416</strain>
    </source>
</reference>
<dbReference type="PANTHER" id="PTHR47718:SF3">
    <property type="entry name" value="PROTEIN FAR1-RELATED SEQUENCE 5-LIKE"/>
    <property type="match status" value="1"/>
</dbReference>
<dbReference type="GO" id="GO:0003676">
    <property type="term" value="F:nucleic acid binding"/>
    <property type="evidence" value="ECO:0007669"/>
    <property type="project" value="InterPro"/>
</dbReference>
<dbReference type="AlphaFoldDB" id="A0A177TJL6"/>
<evidence type="ECO:0008006" key="3">
    <source>
        <dbReference type="Google" id="ProtNLM"/>
    </source>
</evidence>
<gene>
    <name evidence="1" type="ORF">A4X13_0g8991</name>
</gene>
<dbReference type="InterPro" id="IPR018289">
    <property type="entry name" value="MULE_transposase_dom"/>
</dbReference>
<proteinExistence type="predicted"/>
<dbReference type="InterPro" id="IPR001878">
    <property type="entry name" value="Znf_CCHC"/>
</dbReference>
<protein>
    <recommendedName>
        <fullName evidence="3">MULE transposase domain-containing protein</fullName>
    </recommendedName>
</protein>